<keyword evidence="4" id="KW-1003">Cell membrane</keyword>
<protein>
    <recommendedName>
        <fullName evidence="3">Transmembrane protein 231</fullName>
    </recommendedName>
</protein>
<evidence type="ECO:0000256" key="4">
    <source>
        <dbReference type="ARBA" id="ARBA00022475"/>
    </source>
</evidence>
<name>A0AAW0YSG4_CHEQU</name>
<evidence type="ECO:0000256" key="7">
    <source>
        <dbReference type="ARBA" id="ARBA00023069"/>
    </source>
</evidence>
<dbReference type="PANTHER" id="PTHR14605">
    <property type="entry name" value="CHST5 PROTEIN"/>
    <property type="match status" value="1"/>
</dbReference>
<keyword evidence="5 12" id="KW-0812">Transmembrane</keyword>
<dbReference type="GO" id="GO:0060170">
    <property type="term" value="C:ciliary membrane"/>
    <property type="evidence" value="ECO:0007669"/>
    <property type="project" value="UniProtKB-SubCell"/>
</dbReference>
<evidence type="ECO:0000313" key="13">
    <source>
        <dbReference type="EMBL" id="KAK8754405.1"/>
    </source>
</evidence>
<keyword evidence="6 12" id="KW-1133">Transmembrane helix</keyword>
<keyword evidence="10" id="KW-0966">Cell projection</keyword>
<evidence type="ECO:0000256" key="11">
    <source>
        <dbReference type="ARBA" id="ARBA00024803"/>
    </source>
</evidence>
<evidence type="ECO:0000256" key="12">
    <source>
        <dbReference type="SAM" id="Phobius"/>
    </source>
</evidence>
<feature type="transmembrane region" description="Helical" evidence="12">
    <location>
        <begin position="27"/>
        <end position="46"/>
    </location>
</feature>
<proteinExistence type="inferred from homology"/>
<evidence type="ECO:0000256" key="10">
    <source>
        <dbReference type="ARBA" id="ARBA00023273"/>
    </source>
</evidence>
<keyword evidence="7" id="KW-0969">Cilium</keyword>
<comment type="subcellular location">
    <subcellularLocation>
        <location evidence="1">Cell projection</location>
        <location evidence="1">Cilium membrane</location>
        <topology evidence="1">Multi-pass membrane protein</topology>
    </subcellularLocation>
</comment>
<feature type="transmembrane region" description="Helical" evidence="12">
    <location>
        <begin position="260"/>
        <end position="282"/>
    </location>
</feature>
<evidence type="ECO:0000313" key="14">
    <source>
        <dbReference type="Proteomes" id="UP001445076"/>
    </source>
</evidence>
<evidence type="ECO:0000256" key="6">
    <source>
        <dbReference type="ARBA" id="ARBA00022989"/>
    </source>
</evidence>
<keyword evidence="8 12" id="KW-0472">Membrane</keyword>
<dbReference type="InterPro" id="IPR019306">
    <property type="entry name" value="TMEM231"/>
</dbReference>
<accession>A0AAW0YSG4</accession>
<evidence type="ECO:0000256" key="9">
    <source>
        <dbReference type="ARBA" id="ARBA00023180"/>
    </source>
</evidence>
<dbReference type="AlphaFoldDB" id="A0AAW0YSG4"/>
<dbReference type="EMBL" id="JARKIK010000001">
    <property type="protein sequence ID" value="KAK8754405.1"/>
    <property type="molecule type" value="Genomic_DNA"/>
</dbReference>
<dbReference type="PANTHER" id="PTHR14605:SF1">
    <property type="entry name" value="TRANSMEMBRANE PROTEIN 231"/>
    <property type="match status" value="1"/>
</dbReference>
<dbReference type="GO" id="GO:0060271">
    <property type="term" value="P:cilium assembly"/>
    <property type="evidence" value="ECO:0007669"/>
    <property type="project" value="TreeGrafter"/>
</dbReference>
<dbReference type="GO" id="GO:0035869">
    <property type="term" value="C:ciliary transition zone"/>
    <property type="evidence" value="ECO:0007669"/>
    <property type="project" value="TreeGrafter"/>
</dbReference>
<feature type="non-terminal residue" evidence="13">
    <location>
        <position position="1"/>
    </location>
</feature>
<dbReference type="Pfam" id="PF10149">
    <property type="entry name" value="TM231"/>
    <property type="match status" value="1"/>
</dbReference>
<evidence type="ECO:0000256" key="1">
    <source>
        <dbReference type="ARBA" id="ARBA00004272"/>
    </source>
</evidence>
<comment type="function">
    <text evidence="11">Transmembrane component of the tectonic-like complex, a complex localized at the transition zone of primary cilia and acting as a barrier that prevents diffusion of transmembrane proteins between the cilia and plasma membranes. Required for ciliogenesis and sonic hedgehog/SHH signaling.</text>
</comment>
<gene>
    <name evidence="13" type="ORF">OTU49_016082</name>
</gene>
<evidence type="ECO:0000256" key="8">
    <source>
        <dbReference type="ARBA" id="ARBA00023136"/>
    </source>
</evidence>
<organism evidence="13 14">
    <name type="scientific">Cherax quadricarinatus</name>
    <name type="common">Australian red claw crayfish</name>
    <dbReference type="NCBI Taxonomy" id="27406"/>
    <lineage>
        <taxon>Eukaryota</taxon>
        <taxon>Metazoa</taxon>
        <taxon>Ecdysozoa</taxon>
        <taxon>Arthropoda</taxon>
        <taxon>Crustacea</taxon>
        <taxon>Multicrustacea</taxon>
        <taxon>Malacostraca</taxon>
        <taxon>Eumalacostraca</taxon>
        <taxon>Eucarida</taxon>
        <taxon>Decapoda</taxon>
        <taxon>Pleocyemata</taxon>
        <taxon>Astacidea</taxon>
        <taxon>Parastacoidea</taxon>
        <taxon>Parastacidae</taxon>
        <taxon>Cherax</taxon>
    </lineage>
</organism>
<dbReference type="Proteomes" id="UP001445076">
    <property type="component" value="Unassembled WGS sequence"/>
</dbReference>
<sequence>RRKMVVYVVYKRPMLITHKTTTCSKATLFWVLSVIVSTLTPLVVVYRSAGLWIKEADYREQADVRFKHQVLIITDTSSGSIVWSTNSAFNSLMENYLRIPIVKSHEVDENSDGVYEGLHFTLTLPLLSSELIYGTTLLLTFDYRLHHMCEVVLEGLGFLQHSSGIPISALYTTTDLQLHQRHPLPYSGIHTLYNASVLPSSSASAKDWKLHNILSNYWERNLTTRFGNIYTSVQTGESDTFIINLNINYPEQKIHYIPGFWFIIKWAWVQYLSILVVLVYAVSLIKDWVFQNQIVSTWVDFPKNKLF</sequence>
<reference evidence="13 14" key="1">
    <citation type="journal article" date="2024" name="BMC Genomics">
        <title>Genome assembly of redclaw crayfish (Cherax quadricarinatus) provides insights into its immune adaptation and hypoxia tolerance.</title>
        <authorList>
            <person name="Liu Z."/>
            <person name="Zheng J."/>
            <person name="Li H."/>
            <person name="Fang K."/>
            <person name="Wang S."/>
            <person name="He J."/>
            <person name="Zhou D."/>
            <person name="Weng S."/>
            <person name="Chi M."/>
            <person name="Gu Z."/>
            <person name="He J."/>
            <person name="Li F."/>
            <person name="Wang M."/>
        </authorList>
    </citation>
    <scope>NUCLEOTIDE SEQUENCE [LARGE SCALE GENOMIC DNA]</scope>
    <source>
        <strain evidence="13">ZL_2023a</strain>
    </source>
</reference>
<keyword evidence="9" id="KW-0325">Glycoprotein</keyword>
<dbReference type="GO" id="GO:0032880">
    <property type="term" value="P:regulation of protein localization"/>
    <property type="evidence" value="ECO:0007669"/>
    <property type="project" value="TreeGrafter"/>
</dbReference>
<comment type="caution">
    <text evidence="13">The sequence shown here is derived from an EMBL/GenBank/DDBJ whole genome shotgun (WGS) entry which is preliminary data.</text>
</comment>
<evidence type="ECO:0000256" key="2">
    <source>
        <dbReference type="ARBA" id="ARBA00009082"/>
    </source>
</evidence>
<comment type="similarity">
    <text evidence="2">Belongs to the TMEM231 family.</text>
</comment>
<evidence type="ECO:0000256" key="5">
    <source>
        <dbReference type="ARBA" id="ARBA00022692"/>
    </source>
</evidence>
<keyword evidence="14" id="KW-1185">Reference proteome</keyword>
<evidence type="ECO:0000256" key="3">
    <source>
        <dbReference type="ARBA" id="ARBA00015087"/>
    </source>
</evidence>